<accession>A0ABQ3DAN4</accession>
<dbReference type="Proteomes" id="UP000653644">
    <property type="component" value="Unassembled WGS sequence"/>
</dbReference>
<protein>
    <submittedName>
        <fullName evidence="2">Uncharacterized protein</fullName>
    </submittedName>
</protein>
<evidence type="ECO:0000313" key="2">
    <source>
        <dbReference type="EMBL" id="GHA70916.1"/>
    </source>
</evidence>
<organism evidence="2 3">
    <name type="scientific">Streptomyces canarius</name>
    <dbReference type="NCBI Taxonomy" id="285453"/>
    <lineage>
        <taxon>Bacteria</taxon>
        <taxon>Bacillati</taxon>
        <taxon>Actinomycetota</taxon>
        <taxon>Actinomycetes</taxon>
        <taxon>Kitasatosporales</taxon>
        <taxon>Streptomycetaceae</taxon>
        <taxon>Streptomyces</taxon>
    </lineage>
</organism>
<reference evidence="3" key="1">
    <citation type="journal article" date="2019" name="Int. J. Syst. Evol. Microbiol.">
        <title>The Global Catalogue of Microorganisms (GCM) 10K type strain sequencing project: providing services to taxonomists for standard genome sequencing and annotation.</title>
        <authorList>
            <consortium name="The Broad Institute Genomics Platform"/>
            <consortium name="The Broad Institute Genome Sequencing Center for Infectious Disease"/>
            <person name="Wu L."/>
            <person name="Ma J."/>
        </authorList>
    </citation>
    <scope>NUCLEOTIDE SEQUENCE [LARGE SCALE GENOMIC DNA]</scope>
    <source>
        <strain evidence="3">JCM 4733</strain>
    </source>
</reference>
<keyword evidence="3" id="KW-1185">Reference proteome</keyword>
<dbReference type="RefSeq" id="WP_268252857.1">
    <property type="nucleotide sequence ID" value="NZ_BMVN01000076.1"/>
</dbReference>
<feature type="chain" id="PRO_5047400353" evidence="1">
    <location>
        <begin position="25"/>
        <end position="44"/>
    </location>
</feature>
<keyword evidence="1" id="KW-0732">Signal</keyword>
<name>A0ABQ3DAN4_9ACTN</name>
<dbReference type="EMBL" id="BMVN01000076">
    <property type="protein sequence ID" value="GHA70916.1"/>
    <property type="molecule type" value="Genomic_DNA"/>
</dbReference>
<feature type="signal peptide" evidence="1">
    <location>
        <begin position="1"/>
        <end position="24"/>
    </location>
</feature>
<proteinExistence type="predicted"/>
<evidence type="ECO:0000313" key="3">
    <source>
        <dbReference type="Proteomes" id="UP000653644"/>
    </source>
</evidence>
<sequence>MRRVLATCLLALGVSLLGTTSSFAATNIGVHTDANCGAYGCGGW</sequence>
<gene>
    <name evidence="2" type="ORF">GCM10010345_87650</name>
</gene>
<comment type="caution">
    <text evidence="2">The sequence shown here is derived from an EMBL/GenBank/DDBJ whole genome shotgun (WGS) entry which is preliminary data.</text>
</comment>
<evidence type="ECO:0000256" key="1">
    <source>
        <dbReference type="SAM" id="SignalP"/>
    </source>
</evidence>